<dbReference type="Pfam" id="PF01128">
    <property type="entry name" value="IspD"/>
    <property type="match status" value="1"/>
</dbReference>
<dbReference type="NCBIfam" id="NF001183">
    <property type="entry name" value="PRK00155.1-3"/>
    <property type="match status" value="1"/>
</dbReference>
<protein>
    <recommendedName>
        <fullName evidence="3">2-C-methyl-D-erythritol 4-phosphate cytidylyltransferase</fullName>
        <ecNumber evidence="3">2.7.7.60</ecNumber>
    </recommendedName>
    <alternativeName>
        <fullName evidence="3">4-diphosphocytidyl-2C-methyl-D-erythritol synthase</fullName>
    </alternativeName>
    <alternativeName>
        <fullName evidence="3">MEP cytidylyltransferase</fullName>
        <shortName evidence="3">MCT</shortName>
    </alternativeName>
</protein>
<gene>
    <name evidence="3" type="primary">ispD</name>
    <name evidence="5" type="ORF">B5M06_15305</name>
</gene>
<dbReference type="AlphaFoldDB" id="A0A1V0BHU0"/>
<dbReference type="InterPro" id="IPR002347">
    <property type="entry name" value="SDR_fam"/>
</dbReference>
<dbReference type="SUPFAM" id="SSF53448">
    <property type="entry name" value="Nucleotide-diphospho-sugar transferases"/>
    <property type="match status" value="1"/>
</dbReference>
<dbReference type="PANTHER" id="PTHR32125:SF4">
    <property type="entry name" value="2-C-METHYL-D-ERYTHRITOL 4-PHOSPHATE CYTIDYLYLTRANSFERASE, CHLOROPLASTIC"/>
    <property type="match status" value="1"/>
</dbReference>
<comment type="pathway">
    <text evidence="3">Isoprenoid biosynthesis; isopentenyl diphosphate biosynthesis via DXP pathway; isopentenyl diphosphate from 1-deoxy-D-xylulose 5-phosphate: step 2/6.</text>
</comment>
<proteinExistence type="inferred from homology"/>
<comment type="similarity">
    <text evidence="4">Belongs to the short-chain dehydrogenases/reductases (SDR) family.</text>
</comment>
<dbReference type="EMBL" id="CP020121">
    <property type="protein sequence ID" value="AQZ99414.1"/>
    <property type="molecule type" value="Genomic_DNA"/>
</dbReference>
<name>A0A1V0BHU0_9BURK</name>
<dbReference type="Proteomes" id="UP000242792">
    <property type="component" value="Chromosome"/>
</dbReference>
<dbReference type="HAMAP" id="MF_00108">
    <property type="entry name" value="IspD"/>
    <property type="match status" value="1"/>
</dbReference>
<evidence type="ECO:0000256" key="1">
    <source>
        <dbReference type="ARBA" id="ARBA00022679"/>
    </source>
</evidence>
<evidence type="ECO:0000256" key="2">
    <source>
        <dbReference type="ARBA" id="ARBA00022695"/>
    </source>
</evidence>
<dbReference type="Gene3D" id="3.40.50.720">
    <property type="entry name" value="NAD(P)-binding Rossmann-like Domain"/>
    <property type="match status" value="1"/>
</dbReference>
<dbReference type="PIRSF" id="PIRSF036586">
    <property type="entry name" value="CDP-ribitol_syn"/>
    <property type="match status" value="1"/>
</dbReference>
<dbReference type="InterPro" id="IPR034683">
    <property type="entry name" value="IspD/TarI"/>
</dbReference>
<dbReference type="KEGG" id="cke:B5M06_15305"/>
<dbReference type="SUPFAM" id="SSF51735">
    <property type="entry name" value="NAD(P)-binding Rossmann-fold domains"/>
    <property type="match status" value="1"/>
</dbReference>
<evidence type="ECO:0000313" key="5">
    <source>
        <dbReference type="EMBL" id="AQZ99414.1"/>
    </source>
</evidence>
<dbReference type="Pfam" id="PF00106">
    <property type="entry name" value="adh_short"/>
    <property type="match status" value="1"/>
</dbReference>
<dbReference type="GeneID" id="83040672"/>
<dbReference type="InterPro" id="IPR050088">
    <property type="entry name" value="IspD/TarI_cytidylyltransf_bact"/>
</dbReference>
<evidence type="ECO:0000313" key="6">
    <source>
        <dbReference type="Proteomes" id="UP000242792"/>
    </source>
</evidence>
<accession>A0A1V0BHU0</accession>
<keyword evidence="2 3" id="KW-0548">Nucleotidyltransferase</keyword>
<feature type="site" description="Transition state stabilizer" evidence="3">
    <location>
        <position position="22"/>
    </location>
</feature>
<comment type="function">
    <text evidence="3">Catalyzes the formation of 4-diphosphocytidyl-2-C-methyl-D-erythritol from CTP and 2-C-methyl-D-erythritol 4-phosphate (MEP).</text>
</comment>
<organism evidence="5 6">
    <name type="scientific">Comamonas kerstersii</name>
    <dbReference type="NCBI Taxonomy" id="225992"/>
    <lineage>
        <taxon>Bacteria</taxon>
        <taxon>Pseudomonadati</taxon>
        <taxon>Pseudomonadota</taxon>
        <taxon>Betaproteobacteria</taxon>
        <taxon>Burkholderiales</taxon>
        <taxon>Comamonadaceae</taxon>
        <taxon>Comamonas</taxon>
    </lineage>
</organism>
<comment type="similarity">
    <text evidence="3">Belongs to the IspD/TarI cytidylyltransferase family. IspD subfamily.</text>
</comment>
<dbReference type="RefSeq" id="WP_080025303.1">
    <property type="nucleotide sequence ID" value="NZ_CP020121.1"/>
</dbReference>
<dbReference type="PRINTS" id="PR00081">
    <property type="entry name" value="GDHRDH"/>
</dbReference>
<feature type="site" description="Transition state stabilizer" evidence="3">
    <location>
        <position position="15"/>
    </location>
</feature>
<evidence type="ECO:0000256" key="3">
    <source>
        <dbReference type="HAMAP-Rule" id="MF_00108"/>
    </source>
</evidence>
<dbReference type="FunFam" id="3.90.550.10:FF:000003">
    <property type="entry name" value="2-C-methyl-D-erythritol 4-phosphate cytidylyltransferase"/>
    <property type="match status" value="1"/>
</dbReference>
<evidence type="ECO:0000256" key="4">
    <source>
        <dbReference type="RuleBase" id="RU000363"/>
    </source>
</evidence>
<dbReference type="InterPro" id="IPR029044">
    <property type="entry name" value="Nucleotide-diphossugar_trans"/>
</dbReference>
<dbReference type="PANTHER" id="PTHR32125">
    <property type="entry name" value="2-C-METHYL-D-ERYTHRITOL 4-PHOSPHATE CYTIDYLYLTRANSFERASE, CHLOROPLASTIC"/>
    <property type="match status" value="1"/>
</dbReference>
<dbReference type="EC" id="2.7.7.60" evidence="3"/>
<feature type="site" description="Positions MEP for the nucleophilic attack" evidence="3">
    <location>
        <position position="215"/>
    </location>
</feature>
<sequence>MSNVAVILSGGVGSRFGGALPKQFTKLAGKAVIEYTIDVFEKNENIDEILIVSELNHIEQTWEIIKKNKWKKISKVIAGGKERFDSTYSALQALQDYKKETKILFHDAVRPLVTKGIINECLSLLNDFEAVDVVINSVDTLVEVYDDGCIANIPNRSIMRRGQTPQGFLLGTIRRAYEKAIDANRYIFTCDCGVVRAMLPQTKVATVAGSERNLKITQPIDLFIAEKLLQAGDKTDYRSADTLNLLKNKNIVIFGGSSGVGAEIKKLAILNGAHVEIASRSYNGVDICDIGALNKYLETIRKKCGEINYIVNTAGLLIKKPIDSLSLKEVSDLISVNYSGAVNVAISSKKYLAESHGMLLNFTSSSYTRGRAYYAIYSSANAAIVNLTQALAEEWDNELIKVNCINPERTATPMRLKNFGVEPEELLLSAHEVAIVSLNVLLSALTGIIVDVRKDGR</sequence>
<feature type="site" description="Positions MEP for the nucleophilic attack" evidence="3">
    <location>
        <position position="156"/>
    </location>
</feature>
<dbReference type="PRINTS" id="PR00080">
    <property type="entry name" value="SDRFAMILY"/>
</dbReference>
<dbReference type="Gene3D" id="3.90.550.10">
    <property type="entry name" value="Spore Coat Polysaccharide Biosynthesis Protein SpsA, Chain A"/>
    <property type="match status" value="1"/>
</dbReference>
<comment type="catalytic activity">
    <reaction evidence="3">
        <text>2-C-methyl-D-erythritol 4-phosphate + CTP + H(+) = 4-CDP-2-C-methyl-D-erythritol + diphosphate</text>
        <dbReference type="Rhea" id="RHEA:13429"/>
        <dbReference type="ChEBI" id="CHEBI:15378"/>
        <dbReference type="ChEBI" id="CHEBI:33019"/>
        <dbReference type="ChEBI" id="CHEBI:37563"/>
        <dbReference type="ChEBI" id="CHEBI:57823"/>
        <dbReference type="ChEBI" id="CHEBI:58262"/>
        <dbReference type="EC" id="2.7.7.60"/>
    </reaction>
</comment>
<dbReference type="GO" id="GO:0019288">
    <property type="term" value="P:isopentenyl diphosphate biosynthetic process, methylerythritol 4-phosphate pathway"/>
    <property type="evidence" value="ECO:0007669"/>
    <property type="project" value="UniProtKB-UniRule"/>
</dbReference>
<dbReference type="CDD" id="cd02516">
    <property type="entry name" value="CDP-ME_synthetase"/>
    <property type="match status" value="1"/>
</dbReference>
<reference evidence="5 6" key="1">
    <citation type="submission" date="2017-03" db="EMBL/GenBank/DDBJ databases">
        <title>Rapid Whole Genome Sequencing of Comamonas kerstersii Causing Continuous ambulatory Peritoneal Dialysis-Associated Peritonitis.</title>
        <authorList>
            <person name="Zheng B."/>
        </authorList>
    </citation>
    <scope>NUCLEOTIDE SEQUENCE [LARGE SCALE GENOMIC DNA]</scope>
    <source>
        <strain evidence="5 6">8943</strain>
    </source>
</reference>
<dbReference type="GO" id="GO:0050518">
    <property type="term" value="F:2-C-methyl-D-erythritol 4-phosphate cytidylyltransferase activity"/>
    <property type="evidence" value="ECO:0007669"/>
    <property type="project" value="UniProtKB-UniRule"/>
</dbReference>
<keyword evidence="3" id="KW-0414">Isoprene biosynthesis</keyword>
<dbReference type="InterPro" id="IPR012115">
    <property type="entry name" value="CDP-ribitol_syn"/>
</dbReference>
<dbReference type="OrthoDB" id="9178657at2"/>
<keyword evidence="1 3" id="KW-0808">Transferase</keyword>
<dbReference type="UniPathway" id="UPA00056">
    <property type="reaction ID" value="UER00093"/>
</dbReference>
<dbReference type="InterPro" id="IPR001228">
    <property type="entry name" value="IspD"/>
</dbReference>
<dbReference type="InterPro" id="IPR036291">
    <property type="entry name" value="NAD(P)-bd_dom_sf"/>
</dbReference>
<dbReference type="CDD" id="cd05233">
    <property type="entry name" value="SDR_c"/>
    <property type="match status" value="1"/>
</dbReference>